<dbReference type="SMART" id="SM00267">
    <property type="entry name" value="GGDEF"/>
    <property type="match status" value="1"/>
</dbReference>
<dbReference type="AlphaFoldDB" id="A0A4R3MLC2"/>
<evidence type="ECO:0000313" key="7">
    <source>
        <dbReference type="EMBL" id="TCT14352.1"/>
    </source>
</evidence>
<dbReference type="InterPro" id="IPR029787">
    <property type="entry name" value="Nucleotide_cyclase"/>
</dbReference>
<gene>
    <name evidence="7" type="ORF">EDC18_106150</name>
</gene>
<dbReference type="Gene3D" id="3.30.450.20">
    <property type="entry name" value="PAS domain"/>
    <property type="match status" value="1"/>
</dbReference>
<dbReference type="PROSITE" id="PS50887">
    <property type="entry name" value="GGDEF"/>
    <property type="match status" value="1"/>
</dbReference>
<dbReference type="Gene3D" id="3.40.50.2300">
    <property type="match status" value="2"/>
</dbReference>
<dbReference type="SUPFAM" id="SSF55785">
    <property type="entry name" value="PYP-like sensor domain (PAS domain)"/>
    <property type="match status" value="1"/>
</dbReference>
<feature type="chain" id="PRO_5038421013" evidence="3">
    <location>
        <begin position="28"/>
        <end position="981"/>
    </location>
</feature>
<dbReference type="Pfam" id="PF04392">
    <property type="entry name" value="ABC_sub_bind"/>
    <property type="match status" value="1"/>
</dbReference>
<feature type="domain" description="EAL" evidence="5">
    <location>
        <begin position="723"/>
        <end position="977"/>
    </location>
</feature>
<keyword evidence="3" id="KW-0732">Signal</keyword>
<keyword evidence="1" id="KW-0175">Coiled coil</keyword>
<sequence>MKKCYLYFSKSLLFFLLFFLIFPQVQAVADENLNPSRILFISSYSPSFPTFDLQIEGLRSVLDETKVEFKIEYMDTKNFPSKENTLRFYESMKYKLNILDPFDVVVVADDNALQFAIDYQQELFSETPIVFLGINDLDRAKLAGANDLMTGVVEYVSMEKTIELAMALMPNATEIIALGDSTETGVAELQIFNNVVKDIENIESRVLNVGDYTFEEMAIEIQNISPNTIVLLLSFYQDKTGRVITYNEVYRFTTANASFPIFRIYSEGIGEGFLGGKVVNHFEQGKSAGIMVQDILDGQDVSGIPILEVSPNVYMFDHNIIEKFNINISLLPEDAVIINRKIGFYDQYTLLFWISLSIFIFLVAIIVIMFINTRRRKKAERELLESNEQLTALYEELEASDEELRHQFEIIQESNEKLEVSKERYKYVFLASNEGLWDIDVEKKQVYLSKEWYKTFFGSEFNSENISIKDWMDIIYPEDIHIVKRMVDQIQASYTKKISCEYRVLDINKNIVWVQQSSISFYNNRGKLTRVIGSHSNITSRKNQEINIKRLAYNDTLTGLPNRLALQNKLISIIQKENQRACGALMFLDVDNFKYVNDTYGHIIGDKVLMEIGNRLQTIKSENISIYRFGGDEFIILINKEKDIDAIKSIAAKIIDLFQHKYSINQQRFYLTTSIGIVMYPNDGTDPNNLIKDADSAMYKAKDKGKNQYMFFNKSMNQEIYDRMYIHNNLRTALEENQFQLHYQPQIDSKSKKVIGFEALIRWETEEFGFIPPLKFIKIAEESDMIIKIGNWILKEAAKFSKEINQYNKDNYIVSVNVSSVQLKQDNFVETVKKIIKEAGALPKNMGIEITETSLMDNFESNANKVKKLRELGIKVALDDFGTGYSSLNYLRQLPINILKLDKSFIEDLLKNNNIYNLTEDIILMSQKLGLTVVAEGVEMKDQFDLLSNYNCDIIQGYLVSRPIPKEEAVKFIGPEVEFLI</sequence>
<keyword evidence="2" id="KW-1133">Transmembrane helix</keyword>
<dbReference type="OrthoDB" id="9762141at2"/>
<dbReference type="RefSeq" id="WP_132252660.1">
    <property type="nucleotide sequence ID" value="NZ_SMAL01000006.1"/>
</dbReference>
<dbReference type="CDD" id="cd01948">
    <property type="entry name" value="EAL"/>
    <property type="match status" value="1"/>
</dbReference>
<feature type="domain" description="PAC" evidence="4">
    <location>
        <begin position="498"/>
        <end position="550"/>
    </location>
</feature>
<keyword evidence="2" id="KW-0472">Membrane</keyword>
<dbReference type="PROSITE" id="PS50113">
    <property type="entry name" value="PAC"/>
    <property type="match status" value="1"/>
</dbReference>
<dbReference type="CDD" id="cd01949">
    <property type="entry name" value="GGDEF"/>
    <property type="match status" value="1"/>
</dbReference>
<dbReference type="InterPro" id="IPR052155">
    <property type="entry name" value="Biofilm_reg_signaling"/>
</dbReference>
<evidence type="ECO:0000259" key="4">
    <source>
        <dbReference type="PROSITE" id="PS50113"/>
    </source>
</evidence>
<dbReference type="Gene3D" id="3.20.20.450">
    <property type="entry name" value="EAL domain"/>
    <property type="match status" value="1"/>
</dbReference>
<dbReference type="InterPro" id="IPR035919">
    <property type="entry name" value="EAL_sf"/>
</dbReference>
<dbReference type="SUPFAM" id="SSF141868">
    <property type="entry name" value="EAL domain-like"/>
    <property type="match status" value="1"/>
</dbReference>
<accession>A0A4R3MLC2</accession>
<evidence type="ECO:0000256" key="1">
    <source>
        <dbReference type="SAM" id="Coils"/>
    </source>
</evidence>
<dbReference type="InterPro" id="IPR000700">
    <property type="entry name" value="PAS-assoc_C"/>
</dbReference>
<dbReference type="PROSITE" id="PS50883">
    <property type="entry name" value="EAL"/>
    <property type="match status" value="1"/>
</dbReference>
<name>A0A4R3MLC2_9FIRM</name>
<protein>
    <submittedName>
        <fullName evidence="7">Diguanylate cyclase/phosphodiesterase</fullName>
    </submittedName>
</protein>
<keyword evidence="8" id="KW-1185">Reference proteome</keyword>
<evidence type="ECO:0000259" key="5">
    <source>
        <dbReference type="PROSITE" id="PS50883"/>
    </source>
</evidence>
<dbReference type="InterPro" id="IPR007487">
    <property type="entry name" value="ABC_transpt-TYRBP-like"/>
</dbReference>
<proteinExistence type="predicted"/>
<dbReference type="InterPro" id="IPR000160">
    <property type="entry name" value="GGDEF_dom"/>
</dbReference>
<evidence type="ECO:0000313" key="8">
    <source>
        <dbReference type="Proteomes" id="UP000294902"/>
    </source>
</evidence>
<dbReference type="Gene3D" id="3.30.70.270">
    <property type="match status" value="1"/>
</dbReference>
<comment type="caution">
    <text evidence="7">The sequence shown here is derived from an EMBL/GenBank/DDBJ whole genome shotgun (WGS) entry which is preliminary data.</text>
</comment>
<dbReference type="Pfam" id="PF00990">
    <property type="entry name" value="GGDEF"/>
    <property type="match status" value="1"/>
</dbReference>
<dbReference type="Pfam" id="PF00563">
    <property type="entry name" value="EAL"/>
    <property type="match status" value="1"/>
</dbReference>
<dbReference type="EMBL" id="SMAL01000006">
    <property type="protein sequence ID" value="TCT14352.1"/>
    <property type="molecule type" value="Genomic_DNA"/>
</dbReference>
<dbReference type="SUPFAM" id="SSF55073">
    <property type="entry name" value="Nucleotide cyclase"/>
    <property type="match status" value="1"/>
</dbReference>
<dbReference type="NCBIfam" id="TIGR00254">
    <property type="entry name" value="GGDEF"/>
    <property type="match status" value="1"/>
</dbReference>
<dbReference type="InterPro" id="IPR035965">
    <property type="entry name" value="PAS-like_dom_sf"/>
</dbReference>
<dbReference type="InterPro" id="IPR043128">
    <property type="entry name" value="Rev_trsase/Diguanyl_cyclase"/>
</dbReference>
<feature type="domain" description="GGDEF" evidence="6">
    <location>
        <begin position="581"/>
        <end position="714"/>
    </location>
</feature>
<dbReference type="PANTHER" id="PTHR44757">
    <property type="entry name" value="DIGUANYLATE CYCLASE DGCP"/>
    <property type="match status" value="1"/>
</dbReference>
<dbReference type="Pfam" id="PF08447">
    <property type="entry name" value="PAS_3"/>
    <property type="match status" value="1"/>
</dbReference>
<evidence type="ECO:0000256" key="3">
    <source>
        <dbReference type="SAM" id="SignalP"/>
    </source>
</evidence>
<evidence type="ECO:0000259" key="6">
    <source>
        <dbReference type="PROSITE" id="PS50887"/>
    </source>
</evidence>
<dbReference type="InterPro" id="IPR001633">
    <property type="entry name" value="EAL_dom"/>
</dbReference>
<organism evidence="7 8">
    <name type="scientific">Natranaerovirga pectinivora</name>
    <dbReference type="NCBI Taxonomy" id="682400"/>
    <lineage>
        <taxon>Bacteria</taxon>
        <taxon>Bacillati</taxon>
        <taxon>Bacillota</taxon>
        <taxon>Clostridia</taxon>
        <taxon>Lachnospirales</taxon>
        <taxon>Natranaerovirgaceae</taxon>
        <taxon>Natranaerovirga</taxon>
    </lineage>
</organism>
<feature type="transmembrane region" description="Helical" evidence="2">
    <location>
        <begin position="350"/>
        <end position="371"/>
    </location>
</feature>
<dbReference type="PANTHER" id="PTHR44757:SF2">
    <property type="entry name" value="BIOFILM ARCHITECTURE MAINTENANCE PROTEIN MBAA"/>
    <property type="match status" value="1"/>
</dbReference>
<evidence type="ECO:0000256" key="2">
    <source>
        <dbReference type="SAM" id="Phobius"/>
    </source>
</evidence>
<dbReference type="SMART" id="SM00052">
    <property type="entry name" value="EAL"/>
    <property type="match status" value="1"/>
</dbReference>
<dbReference type="InterPro" id="IPR013655">
    <property type="entry name" value="PAS_fold_3"/>
</dbReference>
<feature type="coiled-coil region" evidence="1">
    <location>
        <begin position="376"/>
        <end position="407"/>
    </location>
</feature>
<dbReference type="Proteomes" id="UP000294902">
    <property type="component" value="Unassembled WGS sequence"/>
</dbReference>
<reference evidence="7 8" key="1">
    <citation type="submission" date="2019-03" db="EMBL/GenBank/DDBJ databases">
        <title>Genomic Encyclopedia of Type Strains, Phase IV (KMG-IV): sequencing the most valuable type-strain genomes for metagenomic binning, comparative biology and taxonomic classification.</title>
        <authorList>
            <person name="Goeker M."/>
        </authorList>
    </citation>
    <scope>NUCLEOTIDE SEQUENCE [LARGE SCALE GENOMIC DNA]</scope>
    <source>
        <strain evidence="7 8">DSM 24629</strain>
    </source>
</reference>
<keyword evidence="2" id="KW-0812">Transmembrane</keyword>
<feature type="signal peptide" evidence="3">
    <location>
        <begin position="1"/>
        <end position="27"/>
    </location>
</feature>